<dbReference type="Gene3D" id="3.30.565.10">
    <property type="entry name" value="Histidine kinase-like ATPase, C-terminal domain"/>
    <property type="match status" value="1"/>
</dbReference>
<keyword evidence="4" id="KW-1185">Reference proteome</keyword>
<dbReference type="InterPro" id="IPR036513">
    <property type="entry name" value="STAS_dom_sf"/>
</dbReference>
<dbReference type="PANTHER" id="PTHR35526">
    <property type="entry name" value="ANTI-SIGMA-F FACTOR RSBW-RELATED"/>
    <property type="match status" value="1"/>
</dbReference>
<dbReference type="PANTHER" id="PTHR35526:SF3">
    <property type="entry name" value="ANTI-SIGMA-F FACTOR RSBW"/>
    <property type="match status" value="1"/>
</dbReference>
<keyword evidence="1" id="KW-0723">Serine/threonine-protein kinase</keyword>
<dbReference type="EMBL" id="CP073767">
    <property type="protein sequence ID" value="UWZ58981.1"/>
    <property type="molecule type" value="Genomic_DNA"/>
</dbReference>
<sequence>MTTLACILEREFPICHLRLRGTLSLATVPQLRATGLKAFADQPDLVLIDVSGLEVEDDVTLTAFPALVHQGSADNVSVMLYGVRPALAVQLDRIVVARQVPTFETREQALAAHARWPAPTRAQIDLAPDRDATALARDLVDRCCERWGVRHVADDAALVVTELVANAVQHARTGSTVVVTLRERYLHVAVRDRSSRRPRRITADNELESGRGLLIVDGVATSWGVIDTVGGKVVWATLRLRRGR</sequence>
<dbReference type="InterPro" id="IPR036890">
    <property type="entry name" value="HATPase_C_sf"/>
</dbReference>
<dbReference type="Pfam" id="PF13581">
    <property type="entry name" value="HATPase_c_2"/>
    <property type="match status" value="1"/>
</dbReference>
<dbReference type="InterPro" id="IPR050267">
    <property type="entry name" value="Anti-sigma-factor_SerPK"/>
</dbReference>
<gene>
    <name evidence="3" type="ORF">Daura_24140</name>
</gene>
<protein>
    <submittedName>
        <fullName evidence="3">ATP-binding protein</fullName>
    </submittedName>
</protein>
<proteinExistence type="predicted"/>
<keyword evidence="1" id="KW-0808">Transferase</keyword>
<dbReference type="SUPFAM" id="SSF55874">
    <property type="entry name" value="ATPase domain of HSP90 chaperone/DNA topoisomerase II/histidine kinase"/>
    <property type="match status" value="1"/>
</dbReference>
<dbReference type="GO" id="GO:0005524">
    <property type="term" value="F:ATP binding"/>
    <property type="evidence" value="ECO:0007669"/>
    <property type="project" value="UniProtKB-KW"/>
</dbReference>
<evidence type="ECO:0000256" key="1">
    <source>
        <dbReference type="ARBA" id="ARBA00022527"/>
    </source>
</evidence>
<reference evidence="3" key="1">
    <citation type="submission" date="2021-04" db="EMBL/GenBank/DDBJ databases">
        <title>Dactylosporangium aurantiacum NRRL B-8018 full assembly.</title>
        <authorList>
            <person name="Hartkoorn R.C."/>
            <person name="Beaudoing E."/>
            <person name="Hot D."/>
        </authorList>
    </citation>
    <scope>NUCLEOTIDE SEQUENCE</scope>
    <source>
        <strain evidence="3">NRRL B-8018</strain>
    </source>
</reference>
<accession>A0A9Q9INY4</accession>
<dbReference type="CDD" id="cd16936">
    <property type="entry name" value="HATPase_RsbW-like"/>
    <property type="match status" value="1"/>
</dbReference>
<dbReference type="KEGG" id="daur:Daura_24140"/>
<feature type="domain" description="STAS" evidence="2">
    <location>
        <begin position="17"/>
        <end position="113"/>
    </location>
</feature>
<keyword evidence="1" id="KW-0418">Kinase</keyword>
<keyword evidence="3" id="KW-0547">Nucleotide-binding</keyword>
<dbReference type="OrthoDB" id="3296188at2"/>
<dbReference type="AlphaFoldDB" id="A0A9Q9INY4"/>
<dbReference type="PROSITE" id="PS50801">
    <property type="entry name" value="STAS"/>
    <property type="match status" value="1"/>
</dbReference>
<dbReference type="Pfam" id="PF01740">
    <property type="entry name" value="STAS"/>
    <property type="match status" value="1"/>
</dbReference>
<dbReference type="InterPro" id="IPR002645">
    <property type="entry name" value="STAS_dom"/>
</dbReference>
<dbReference type="Gene3D" id="3.30.750.24">
    <property type="entry name" value="STAS domain"/>
    <property type="match status" value="1"/>
</dbReference>
<organism evidence="3 4">
    <name type="scientific">Dactylosporangium aurantiacum</name>
    <dbReference type="NCBI Taxonomy" id="35754"/>
    <lineage>
        <taxon>Bacteria</taxon>
        <taxon>Bacillati</taxon>
        <taxon>Actinomycetota</taxon>
        <taxon>Actinomycetes</taxon>
        <taxon>Micromonosporales</taxon>
        <taxon>Micromonosporaceae</taxon>
        <taxon>Dactylosporangium</taxon>
    </lineage>
</organism>
<evidence type="ECO:0000313" key="4">
    <source>
        <dbReference type="Proteomes" id="UP001058003"/>
    </source>
</evidence>
<evidence type="ECO:0000313" key="3">
    <source>
        <dbReference type="EMBL" id="UWZ58981.1"/>
    </source>
</evidence>
<dbReference type="RefSeq" id="WP_052387418.1">
    <property type="nucleotide sequence ID" value="NZ_CP073767.1"/>
</dbReference>
<dbReference type="Proteomes" id="UP001058003">
    <property type="component" value="Chromosome"/>
</dbReference>
<dbReference type="InterPro" id="IPR003594">
    <property type="entry name" value="HATPase_dom"/>
</dbReference>
<evidence type="ECO:0000259" key="2">
    <source>
        <dbReference type="PROSITE" id="PS50801"/>
    </source>
</evidence>
<name>A0A9Q9INY4_9ACTN</name>
<keyword evidence="3" id="KW-0067">ATP-binding</keyword>
<dbReference type="SUPFAM" id="SSF52091">
    <property type="entry name" value="SpoIIaa-like"/>
    <property type="match status" value="1"/>
</dbReference>
<dbReference type="GO" id="GO:0004674">
    <property type="term" value="F:protein serine/threonine kinase activity"/>
    <property type="evidence" value="ECO:0007669"/>
    <property type="project" value="UniProtKB-KW"/>
</dbReference>